<evidence type="ECO:0000313" key="2">
    <source>
        <dbReference type="EMBL" id="MPC51976.1"/>
    </source>
</evidence>
<dbReference type="AlphaFoldDB" id="A0A5B7G2G0"/>
<reference evidence="2 3" key="1">
    <citation type="submission" date="2019-05" db="EMBL/GenBank/DDBJ databases">
        <title>Another draft genome of Portunus trituberculatus and its Hox gene families provides insights of decapod evolution.</title>
        <authorList>
            <person name="Jeong J.-H."/>
            <person name="Song I."/>
            <person name="Kim S."/>
            <person name="Choi T."/>
            <person name="Kim D."/>
            <person name="Ryu S."/>
            <person name="Kim W."/>
        </authorList>
    </citation>
    <scope>NUCLEOTIDE SEQUENCE [LARGE SCALE GENOMIC DNA]</scope>
    <source>
        <tissue evidence="2">Muscle</tissue>
    </source>
</reference>
<keyword evidence="1" id="KW-0472">Membrane</keyword>
<organism evidence="2 3">
    <name type="scientific">Portunus trituberculatus</name>
    <name type="common">Swimming crab</name>
    <name type="synonym">Neptunus trituberculatus</name>
    <dbReference type="NCBI Taxonomy" id="210409"/>
    <lineage>
        <taxon>Eukaryota</taxon>
        <taxon>Metazoa</taxon>
        <taxon>Ecdysozoa</taxon>
        <taxon>Arthropoda</taxon>
        <taxon>Crustacea</taxon>
        <taxon>Multicrustacea</taxon>
        <taxon>Malacostraca</taxon>
        <taxon>Eumalacostraca</taxon>
        <taxon>Eucarida</taxon>
        <taxon>Decapoda</taxon>
        <taxon>Pleocyemata</taxon>
        <taxon>Brachyura</taxon>
        <taxon>Eubrachyura</taxon>
        <taxon>Portunoidea</taxon>
        <taxon>Portunidae</taxon>
        <taxon>Portuninae</taxon>
        <taxon>Portunus</taxon>
    </lineage>
</organism>
<evidence type="ECO:0000256" key="1">
    <source>
        <dbReference type="SAM" id="Phobius"/>
    </source>
</evidence>
<name>A0A5B7G2G0_PORTR</name>
<protein>
    <submittedName>
        <fullName evidence="2">Uncharacterized protein</fullName>
    </submittedName>
</protein>
<keyword evidence="3" id="KW-1185">Reference proteome</keyword>
<keyword evidence="1" id="KW-0812">Transmembrane</keyword>
<keyword evidence="1" id="KW-1133">Transmembrane helix</keyword>
<feature type="transmembrane region" description="Helical" evidence="1">
    <location>
        <begin position="33"/>
        <end position="57"/>
    </location>
</feature>
<proteinExistence type="predicted"/>
<dbReference type="OrthoDB" id="10067585at2759"/>
<dbReference type="EMBL" id="VSRR010010548">
    <property type="protein sequence ID" value="MPC51976.1"/>
    <property type="molecule type" value="Genomic_DNA"/>
</dbReference>
<sequence>MAIYCLINIKETRKRLKFNNAVTFGIVEPDSDAAAYIFFAILMLVACIYIISSLLLIHGVRTLMMLKNAWTQKKIRES</sequence>
<dbReference type="Proteomes" id="UP000324222">
    <property type="component" value="Unassembled WGS sequence"/>
</dbReference>
<accession>A0A5B7G2G0</accession>
<comment type="caution">
    <text evidence="2">The sequence shown here is derived from an EMBL/GenBank/DDBJ whole genome shotgun (WGS) entry which is preliminary data.</text>
</comment>
<gene>
    <name evidence="2" type="ORF">E2C01_045834</name>
</gene>
<evidence type="ECO:0000313" key="3">
    <source>
        <dbReference type="Proteomes" id="UP000324222"/>
    </source>
</evidence>